<dbReference type="EC" id="3.1.3.48" evidence="2"/>
<keyword evidence="4" id="KW-0904">Protein phosphatase</keyword>
<keyword evidence="3" id="KW-0378">Hydrolase</keyword>
<sequence>MRLTISSERLATMAAASLAVSLLGLFGYLAATTSGSNNSTSSNLLTATTTSNCVRARGESPSSFLEGVGYSKLRAAVIELYYASDPETTDLEEQFDDALMAMELVERDGHPVPIDGVDGLYVGSIGAAYNLPALQQAGITHILSLEPAGSCKWPNLFSCLHIDTLYDNSKPENNISQYFDRTLPFIDHALKKGGRVLVHCWRGKSRSVSTIIAYLIQEYRWTPDYALDIIHETRPIADPNDGYWQELEDFYDATVGKHAHHVEDDDEVNR</sequence>
<dbReference type="EMBL" id="JAGRRH010000023">
    <property type="protein sequence ID" value="KAG7344604.1"/>
    <property type="molecule type" value="Genomic_DNA"/>
</dbReference>
<comment type="caution">
    <text evidence="7">The sequence shown here is derived from an EMBL/GenBank/DDBJ whole genome shotgun (WGS) entry which is preliminary data.</text>
</comment>
<dbReference type="InterPro" id="IPR020422">
    <property type="entry name" value="TYR_PHOSPHATASE_DUAL_dom"/>
</dbReference>
<proteinExistence type="inferred from homology"/>
<reference evidence="7" key="2">
    <citation type="submission" date="2021-04" db="EMBL/GenBank/DDBJ databases">
        <authorList>
            <person name="Podell S."/>
        </authorList>
    </citation>
    <scope>NUCLEOTIDE SEQUENCE</scope>
    <source>
        <strain evidence="7">Hildebrandi</strain>
    </source>
</reference>
<protein>
    <recommendedName>
        <fullName evidence="2">protein-tyrosine-phosphatase</fullName>
        <ecNumber evidence="2">3.1.3.48</ecNumber>
    </recommendedName>
</protein>
<dbReference type="PROSITE" id="PS50054">
    <property type="entry name" value="TYR_PHOSPHATASE_DUAL"/>
    <property type="match status" value="1"/>
</dbReference>
<evidence type="ECO:0000259" key="5">
    <source>
        <dbReference type="PROSITE" id="PS50054"/>
    </source>
</evidence>
<dbReference type="InterPro" id="IPR000340">
    <property type="entry name" value="Dual-sp_phosphatase_cat-dom"/>
</dbReference>
<dbReference type="PANTHER" id="PTHR10159">
    <property type="entry name" value="DUAL SPECIFICITY PROTEIN PHOSPHATASE"/>
    <property type="match status" value="1"/>
</dbReference>
<evidence type="ECO:0000313" key="8">
    <source>
        <dbReference type="Proteomes" id="UP000693970"/>
    </source>
</evidence>
<evidence type="ECO:0000256" key="2">
    <source>
        <dbReference type="ARBA" id="ARBA00013064"/>
    </source>
</evidence>
<dbReference type="PROSITE" id="PS50056">
    <property type="entry name" value="TYR_PHOSPHATASE_2"/>
    <property type="match status" value="1"/>
</dbReference>
<dbReference type="Pfam" id="PF00782">
    <property type="entry name" value="DSPc"/>
    <property type="match status" value="1"/>
</dbReference>
<evidence type="ECO:0000256" key="3">
    <source>
        <dbReference type="ARBA" id="ARBA00022801"/>
    </source>
</evidence>
<organism evidence="7 8">
    <name type="scientific">Nitzschia inconspicua</name>
    <dbReference type="NCBI Taxonomy" id="303405"/>
    <lineage>
        <taxon>Eukaryota</taxon>
        <taxon>Sar</taxon>
        <taxon>Stramenopiles</taxon>
        <taxon>Ochrophyta</taxon>
        <taxon>Bacillariophyta</taxon>
        <taxon>Bacillariophyceae</taxon>
        <taxon>Bacillariophycidae</taxon>
        <taxon>Bacillariales</taxon>
        <taxon>Bacillariaceae</taxon>
        <taxon>Nitzschia</taxon>
    </lineage>
</organism>
<dbReference type="PANTHER" id="PTHR10159:SF529">
    <property type="entry name" value="TYROSINE-PROTEIN PHOSPHATASE DOMAIN-CONTAINING PROTEIN"/>
    <property type="match status" value="1"/>
</dbReference>
<dbReference type="CDD" id="cd14498">
    <property type="entry name" value="DSP"/>
    <property type="match status" value="1"/>
</dbReference>
<keyword evidence="8" id="KW-1185">Reference proteome</keyword>
<dbReference type="AlphaFoldDB" id="A0A9K3KK88"/>
<dbReference type="InterPro" id="IPR000387">
    <property type="entry name" value="Tyr_Pase_dom"/>
</dbReference>
<dbReference type="SMART" id="SM00195">
    <property type="entry name" value="DSPc"/>
    <property type="match status" value="1"/>
</dbReference>
<name>A0A9K3KK88_9STRA</name>
<dbReference type="GO" id="GO:0004725">
    <property type="term" value="F:protein tyrosine phosphatase activity"/>
    <property type="evidence" value="ECO:0007669"/>
    <property type="project" value="UniProtKB-EC"/>
</dbReference>
<feature type="domain" description="Tyrosine-protein phosphatase" evidence="5">
    <location>
        <begin position="110"/>
        <end position="256"/>
    </location>
</feature>
<evidence type="ECO:0000256" key="4">
    <source>
        <dbReference type="ARBA" id="ARBA00022912"/>
    </source>
</evidence>
<feature type="domain" description="Tyrosine specific protein phosphatases" evidence="6">
    <location>
        <begin position="177"/>
        <end position="235"/>
    </location>
</feature>
<gene>
    <name evidence="7" type="ORF">IV203_022612</name>
</gene>
<dbReference type="GO" id="GO:0005737">
    <property type="term" value="C:cytoplasm"/>
    <property type="evidence" value="ECO:0007669"/>
    <property type="project" value="TreeGrafter"/>
</dbReference>
<comment type="similarity">
    <text evidence="1">Belongs to the protein-tyrosine phosphatase family. Non-receptor class dual specificity subfamily.</text>
</comment>
<dbReference type="GO" id="GO:0043409">
    <property type="term" value="P:negative regulation of MAPK cascade"/>
    <property type="evidence" value="ECO:0007669"/>
    <property type="project" value="TreeGrafter"/>
</dbReference>
<dbReference type="Proteomes" id="UP000693970">
    <property type="component" value="Unassembled WGS sequence"/>
</dbReference>
<evidence type="ECO:0000313" key="7">
    <source>
        <dbReference type="EMBL" id="KAG7344604.1"/>
    </source>
</evidence>
<dbReference type="OrthoDB" id="10252009at2759"/>
<accession>A0A9K3KK88</accession>
<evidence type="ECO:0000256" key="1">
    <source>
        <dbReference type="ARBA" id="ARBA00008601"/>
    </source>
</evidence>
<evidence type="ECO:0000259" key="6">
    <source>
        <dbReference type="PROSITE" id="PS50056"/>
    </source>
</evidence>
<reference evidence="7" key="1">
    <citation type="journal article" date="2021" name="Sci. Rep.">
        <title>Diploid genomic architecture of Nitzschia inconspicua, an elite biomass production diatom.</title>
        <authorList>
            <person name="Oliver A."/>
            <person name="Podell S."/>
            <person name="Pinowska A."/>
            <person name="Traller J.C."/>
            <person name="Smith S.R."/>
            <person name="McClure R."/>
            <person name="Beliaev A."/>
            <person name="Bohutskyi P."/>
            <person name="Hill E.A."/>
            <person name="Rabines A."/>
            <person name="Zheng H."/>
            <person name="Allen L.Z."/>
            <person name="Kuo A."/>
            <person name="Grigoriev I.V."/>
            <person name="Allen A.E."/>
            <person name="Hazlebeck D."/>
            <person name="Allen E.E."/>
        </authorList>
    </citation>
    <scope>NUCLEOTIDE SEQUENCE</scope>
    <source>
        <strain evidence="7">Hildebrandi</strain>
    </source>
</reference>